<reference evidence="1 2" key="1">
    <citation type="submission" date="2016-04" db="EMBL/GenBank/DDBJ databases">
        <title>Draft genome sequence of Janthinobacterium psychrotolerans sp. nov., isolated from freshwater sediments in Denmark.</title>
        <authorList>
            <person name="Gong X."/>
            <person name="Skrivergaard S."/>
            <person name="Korsgaard B.S."/>
            <person name="Schreiber L."/>
            <person name="Marshall I.P."/>
            <person name="Finster K."/>
            <person name="Schramm A."/>
        </authorList>
    </citation>
    <scope>NUCLEOTIDE SEQUENCE [LARGE SCALE GENOMIC DNA]</scope>
    <source>
        <strain evidence="1 2">S3-2</strain>
    </source>
</reference>
<keyword evidence="2" id="KW-1185">Reference proteome</keyword>
<dbReference type="EMBL" id="LOCQ01000055">
    <property type="protein sequence ID" value="OBV38985.1"/>
    <property type="molecule type" value="Genomic_DNA"/>
</dbReference>
<dbReference type="InterPro" id="IPR025500">
    <property type="entry name" value="DUF4390"/>
</dbReference>
<evidence type="ECO:0000313" key="2">
    <source>
        <dbReference type="Proteomes" id="UP000092713"/>
    </source>
</evidence>
<protein>
    <recommendedName>
        <fullName evidence="3">DUF4390 domain-containing protein</fullName>
    </recommendedName>
</protein>
<dbReference type="AlphaFoldDB" id="A0A1A7C2N9"/>
<comment type="caution">
    <text evidence="1">The sequence shown here is derived from an EMBL/GenBank/DDBJ whole genome shotgun (WGS) entry which is preliminary data.</text>
</comment>
<proteinExistence type="predicted"/>
<evidence type="ECO:0000313" key="1">
    <source>
        <dbReference type="EMBL" id="OBV38985.1"/>
    </source>
</evidence>
<name>A0A1A7C2N9_9BURK</name>
<sequence length="213" mass="24573">MTVCSMRYFKKMRLERYLAPFSTDTTGTLVTFFRLLTLLLMLACLTPRAHAADVVEITRAYIEASDEGYKLAASYSFDLNHDLDDAVQHGVPLFFTTEIELTRPRWYWFDEKAIVARQTSRLSYNVLTRQYHVSLGGLQQSFASLDDALFLIRRPSRWLVAARGALKVGQTYNVTLRMGMDRDYLPKPIQVNAFNNSDWRLASNKKTFLYTAE</sequence>
<dbReference type="Proteomes" id="UP000092713">
    <property type="component" value="Unassembled WGS sequence"/>
</dbReference>
<gene>
    <name evidence="1" type="ORF">ASR47_100845</name>
</gene>
<dbReference type="PATRIC" id="fig|1747903.4.peg.2551"/>
<dbReference type="STRING" id="1747903.ASR47_100845"/>
<dbReference type="Pfam" id="PF14334">
    <property type="entry name" value="DUF4390"/>
    <property type="match status" value="1"/>
</dbReference>
<accession>A0A1A7C2N9</accession>
<evidence type="ECO:0008006" key="3">
    <source>
        <dbReference type="Google" id="ProtNLM"/>
    </source>
</evidence>
<organism evidence="1 2">
    <name type="scientific">Janthinobacterium psychrotolerans</name>
    <dbReference type="NCBI Taxonomy" id="1747903"/>
    <lineage>
        <taxon>Bacteria</taxon>
        <taxon>Pseudomonadati</taxon>
        <taxon>Pseudomonadota</taxon>
        <taxon>Betaproteobacteria</taxon>
        <taxon>Burkholderiales</taxon>
        <taxon>Oxalobacteraceae</taxon>
        <taxon>Janthinobacterium</taxon>
    </lineage>
</organism>